<dbReference type="InterPro" id="IPR051258">
    <property type="entry name" value="Diverse_Substrate_Transporter"/>
</dbReference>
<proteinExistence type="inferred from homology"/>
<feature type="transmembrane region" description="Helical" evidence="7">
    <location>
        <begin position="127"/>
        <end position="148"/>
    </location>
</feature>
<accession>A0ABV5IHN0</accession>
<sequence length="453" mass="48062">MRLLPLSGTGTSPASPRALADALSSGMLSSMAVVPAPRPLLGAVLLLFVSAAWGSAFPLMKDLILRLPVEDLLAERYLIAAVTLLLIRPGCLRRLSRRTWINGVVLGLLFGVGQTAQALALHSLPSAVSGFAVGCSVLITPVMALVMFRSRAPRRVWAGVVLAMAGMTVFTLLRGIEDHEVSLLALGVTLSAAALYSGHTLMLAQLSGTGERFPAYALTVIQLFTIGMLTGVFALRGGITLPSSLPDWVILAHLAVVSCALGFLARSYGQKHVPAVPSAIMMSSQPIWVAAIAVIWFNEQVGWSMVTGGGLMAVAMLLALPERGAAKGTPDRSGRRDLLAVSRRAALVLADLRIKREDRLRFEAGPAPFIAKSACRDVEACPWNAHALKGGGEPSLERLIGRATAIVRAKKLPGPGCCQSVTLVGRCLCALMEESEQTRVAAVEHWFRSQQAE</sequence>
<protein>
    <submittedName>
        <fullName evidence="9">DMT family transporter</fullName>
    </submittedName>
</protein>
<feature type="transmembrane region" description="Helical" evidence="7">
    <location>
        <begin position="215"/>
        <end position="236"/>
    </location>
</feature>
<evidence type="ECO:0000313" key="10">
    <source>
        <dbReference type="Proteomes" id="UP001589647"/>
    </source>
</evidence>
<feature type="transmembrane region" description="Helical" evidence="7">
    <location>
        <begin position="40"/>
        <end position="60"/>
    </location>
</feature>
<reference evidence="9 10" key="1">
    <citation type="submission" date="2024-09" db="EMBL/GenBank/DDBJ databases">
        <authorList>
            <person name="Sun Q."/>
            <person name="Mori K."/>
        </authorList>
    </citation>
    <scope>NUCLEOTIDE SEQUENCE [LARGE SCALE GENOMIC DNA]</scope>
    <source>
        <strain evidence="9 10">CCM 3426</strain>
    </source>
</reference>
<evidence type="ECO:0000313" key="9">
    <source>
        <dbReference type="EMBL" id="MFB9203538.1"/>
    </source>
</evidence>
<organism evidence="9 10">
    <name type="scientific">Nonomuraea spiralis</name>
    <dbReference type="NCBI Taxonomy" id="46182"/>
    <lineage>
        <taxon>Bacteria</taxon>
        <taxon>Bacillati</taxon>
        <taxon>Actinomycetota</taxon>
        <taxon>Actinomycetes</taxon>
        <taxon>Streptosporangiales</taxon>
        <taxon>Streptosporangiaceae</taxon>
        <taxon>Nonomuraea</taxon>
    </lineage>
</organism>
<evidence type="ECO:0000256" key="3">
    <source>
        <dbReference type="ARBA" id="ARBA00022475"/>
    </source>
</evidence>
<keyword evidence="5 7" id="KW-1133">Transmembrane helix</keyword>
<dbReference type="RefSeq" id="WP_379478602.1">
    <property type="nucleotide sequence ID" value="NZ_JBHMEI010000015.1"/>
</dbReference>
<evidence type="ECO:0000256" key="6">
    <source>
        <dbReference type="ARBA" id="ARBA00023136"/>
    </source>
</evidence>
<dbReference type="SUPFAM" id="SSF103481">
    <property type="entry name" value="Multidrug resistance efflux transporter EmrE"/>
    <property type="match status" value="2"/>
</dbReference>
<feature type="transmembrane region" description="Helical" evidence="7">
    <location>
        <begin position="155"/>
        <end position="176"/>
    </location>
</feature>
<feature type="transmembrane region" description="Helical" evidence="7">
    <location>
        <begin position="303"/>
        <end position="320"/>
    </location>
</feature>
<name>A0ABV5IHN0_9ACTN</name>
<keyword evidence="10" id="KW-1185">Reference proteome</keyword>
<dbReference type="Pfam" id="PF00892">
    <property type="entry name" value="EamA"/>
    <property type="match status" value="2"/>
</dbReference>
<feature type="domain" description="EamA" evidence="8">
    <location>
        <begin position="192"/>
        <end position="319"/>
    </location>
</feature>
<feature type="transmembrane region" description="Helical" evidence="7">
    <location>
        <begin position="182"/>
        <end position="203"/>
    </location>
</feature>
<evidence type="ECO:0000259" key="8">
    <source>
        <dbReference type="Pfam" id="PF00892"/>
    </source>
</evidence>
<keyword evidence="4 7" id="KW-0812">Transmembrane</keyword>
<keyword evidence="6 7" id="KW-0472">Membrane</keyword>
<dbReference type="PANTHER" id="PTHR42920:SF5">
    <property type="entry name" value="EAMA DOMAIN-CONTAINING PROTEIN"/>
    <property type="match status" value="1"/>
</dbReference>
<evidence type="ECO:0000256" key="4">
    <source>
        <dbReference type="ARBA" id="ARBA00022692"/>
    </source>
</evidence>
<comment type="subcellular location">
    <subcellularLocation>
        <location evidence="1">Cell membrane</location>
        <topology evidence="1">Multi-pass membrane protein</topology>
    </subcellularLocation>
</comment>
<evidence type="ECO:0000256" key="5">
    <source>
        <dbReference type="ARBA" id="ARBA00022989"/>
    </source>
</evidence>
<feature type="transmembrane region" description="Helical" evidence="7">
    <location>
        <begin position="100"/>
        <end position="121"/>
    </location>
</feature>
<dbReference type="Proteomes" id="UP001589647">
    <property type="component" value="Unassembled WGS sequence"/>
</dbReference>
<evidence type="ECO:0000256" key="7">
    <source>
        <dbReference type="SAM" id="Phobius"/>
    </source>
</evidence>
<feature type="transmembrane region" description="Helical" evidence="7">
    <location>
        <begin position="248"/>
        <end position="268"/>
    </location>
</feature>
<comment type="similarity">
    <text evidence="2">Belongs to the EamA transporter family.</text>
</comment>
<feature type="transmembrane region" description="Helical" evidence="7">
    <location>
        <begin position="275"/>
        <end position="297"/>
    </location>
</feature>
<comment type="caution">
    <text evidence="9">The sequence shown here is derived from an EMBL/GenBank/DDBJ whole genome shotgun (WGS) entry which is preliminary data.</text>
</comment>
<evidence type="ECO:0000256" key="1">
    <source>
        <dbReference type="ARBA" id="ARBA00004651"/>
    </source>
</evidence>
<feature type="domain" description="EamA" evidence="8">
    <location>
        <begin position="41"/>
        <end position="170"/>
    </location>
</feature>
<keyword evidence="3" id="KW-1003">Cell membrane</keyword>
<evidence type="ECO:0000256" key="2">
    <source>
        <dbReference type="ARBA" id="ARBA00007362"/>
    </source>
</evidence>
<gene>
    <name evidence="9" type="ORF">ACFFV7_20285</name>
</gene>
<dbReference type="InterPro" id="IPR000620">
    <property type="entry name" value="EamA_dom"/>
</dbReference>
<dbReference type="EMBL" id="JBHMEI010000015">
    <property type="protein sequence ID" value="MFB9203538.1"/>
    <property type="molecule type" value="Genomic_DNA"/>
</dbReference>
<dbReference type="InterPro" id="IPR037185">
    <property type="entry name" value="EmrE-like"/>
</dbReference>
<dbReference type="PANTHER" id="PTHR42920">
    <property type="entry name" value="OS03G0707200 PROTEIN-RELATED"/>
    <property type="match status" value="1"/>
</dbReference>